<comment type="caution">
    <text evidence="3">The sequence shown here is derived from an EMBL/GenBank/DDBJ whole genome shotgun (WGS) entry which is preliminary data.</text>
</comment>
<evidence type="ECO:0000256" key="1">
    <source>
        <dbReference type="SAM" id="MobiDB-lite"/>
    </source>
</evidence>
<organism evidence="3 4">
    <name type="scientific">Streptomyces hazeniae</name>
    <dbReference type="NCBI Taxonomy" id="3075538"/>
    <lineage>
        <taxon>Bacteria</taxon>
        <taxon>Bacillati</taxon>
        <taxon>Actinomycetota</taxon>
        <taxon>Actinomycetes</taxon>
        <taxon>Kitasatosporales</taxon>
        <taxon>Streptomycetaceae</taxon>
        <taxon>Streptomyces</taxon>
    </lineage>
</organism>
<dbReference type="Proteomes" id="UP001183414">
    <property type="component" value="Unassembled WGS sequence"/>
</dbReference>
<dbReference type="SUPFAM" id="SSF103473">
    <property type="entry name" value="MFS general substrate transporter"/>
    <property type="match status" value="1"/>
</dbReference>
<evidence type="ECO:0000313" key="3">
    <source>
        <dbReference type="EMBL" id="MDT0381495.1"/>
    </source>
</evidence>
<feature type="transmembrane region" description="Helical" evidence="2">
    <location>
        <begin position="23"/>
        <end position="44"/>
    </location>
</feature>
<dbReference type="Pfam" id="PF19853">
    <property type="entry name" value="DUF6328"/>
    <property type="match status" value="1"/>
</dbReference>
<feature type="transmembrane region" description="Helical" evidence="2">
    <location>
        <begin position="127"/>
        <end position="148"/>
    </location>
</feature>
<feature type="transmembrane region" description="Helical" evidence="2">
    <location>
        <begin position="56"/>
        <end position="77"/>
    </location>
</feature>
<keyword evidence="2" id="KW-0472">Membrane</keyword>
<sequence length="178" mass="19087">MTTRNETPAERADRNFLELLQELRVIQTGVQILFAFLLTLAFTARFPELDSFQRGTYIATLLLSVLAAILFTAPAALHRTLFRRGAKRLIVDVSARFAAAGLFALALALAGAVLLVVDVVLGRGAGVSVAVAALAVCAGSWALLPLWLRRGRVRRDPDEPDETRRPGDGPGPAGASVR</sequence>
<gene>
    <name evidence="3" type="ORF">RM572_22300</name>
</gene>
<reference evidence="4" key="1">
    <citation type="submission" date="2023-07" db="EMBL/GenBank/DDBJ databases">
        <title>30 novel species of actinomycetes from the DSMZ collection.</title>
        <authorList>
            <person name="Nouioui I."/>
        </authorList>
    </citation>
    <scope>NUCLEOTIDE SEQUENCE [LARGE SCALE GENOMIC DNA]</scope>
    <source>
        <strain evidence="4">DSM 42041</strain>
    </source>
</reference>
<dbReference type="EMBL" id="JAVREQ010000022">
    <property type="protein sequence ID" value="MDT0381495.1"/>
    <property type="molecule type" value="Genomic_DNA"/>
</dbReference>
<dbReference type="InterPro" id="IPR036259">
    <property type="entry name" value="MFS_trans_sf"/>
</dbReference>
<feature type="compositionally biased region" description="Basic and acidic residues" evidence="1">
    <location>
        <begin position="155"/>
        <end position="167"/>
    </location>
</feature>
<name>A0ABU2NWW8_9ACTN</name>
<accession>A0ABU2NWW8</accession>
<dbReference type="RefSeq" id="WP_311675185.1">
    <property type="nucleotide sequence ID" value="NZ_JAVREQ010000022.1"/>
</dbReference>
<keyword evidence="2" id="KW-1133">Transmembrane helix</keyword>
<evidence type="ECO:0000256" key="2">
    <source>
        <dbReference type="SAM" id="Phobius"/>
    </source>
</evidence>
<protein>
    <submittedName>
        <fullName evidence="3">DUF6328 family protein</fullName>
    </submittedName>
</protein>
<feature type="region of interest" description="Disordered" evidence="1">
    <location>
        <begin position="155"/>
        <end position="178"/>
    </location>
</feature>
<proteinExistence type="predicted"/>
<keyword evidence="4" id="KW-1185">Reference proteome</keyword>
<keyword evidence="2" id="KW-0812">Transmembrane</keyword>
<dbReference type="InterPro" id="IPR046291">
    <property type="entry name" value="DUF6328"/>
</dbReference>
<feature type="transmembrane region" description="Helical" evidence="2">
    <location>
        <begin position="97"/>
        <end position="121"/>
    </location>
</feature>
<evidence type="ECO:0000313" key="4">
    <source>
        <dbReference type="Proteomes" id="UP001183414"/>
    </source>
</evidence>